<dbReference type="OrthoDB" id="10044727at2759"/>
<evidence type="ECO:0000313" key="2">
    <source>
        <dbReference type="Proteomes" id="UP000789405"/>
    </source>
</evidence>
<reference evidence="1" key="1">
    <citation type="submission" date="2021-06" db="EMBL/GenBank/DDBJ databases">
        <authorList>
            <person name="Kallberg Y."/>
            <person name="Tangrot J."/>
            <person name="Rosling A."/>
        </authorList>
    </citation>
    <scope>NUCLEOTIDE SEQUENCE</scope>
    <source>
        <strain evidence="1">MA453B</strain>
    </source>
</reference>
<gene>
    <name evidence="1" type="ORF">DERYTH_LOCUS13311</name>
</gene>
<feature type="non-terminal residue" evidence="1">
    <location>
        <position position="177"/>
    </location>
</feature>
<dbReference type="PANTHER" id="PTHR35871">
    <property type="entry name" value="EXPRESSED PROTEIN"/>
    <property type="match status" value="1"/>
</dbReference>
<dbReference type="PANTHER" id="PTHR35871:SF1">
    <property type="entry name" value="CXC1-LIKE CYSTEINE CLUSTER ASSOCIATED WITH KDZ TRANSPOSASES DOMAIN-CONTAINING PROTEIN"/>
    <property type="match status" value="1"/>
</dbReference>
<evidence type="ECO:0000313" key="1">
    <source>
        <dbReference type="EMBL" id="CAG8706429.1"/>
    </source>
</evidence>
<comment type="caution">
    <text evidence="1">The sequence shown here is derived from an EMBL/GenBank/DDBJ whole genome shotgun (WGS) entry which is preliminary data.</text>
</comment>
<keyword evidence="2" id="KW-1185">Reference proteome</keyword>
<proteinExistence type="predicted"/>
<protein>
    <submittedName>
        <fullName evidence="1">21423_t:CDS:1</fullName>
    </submittedName>
</protein>
<dbReference type="Proteomes" id="UP000789405">
    <property type="component" value="Unassembled WGS sequence"/>
</dbReference>
<name>A0A9N9HUD6_9GLOM</name>
<accession>A0A9N9HUD6</accession>
<dbReference type="AlphaFoldDB" id="A0A9N9HUD6"/>
<sequence length="177" mass="21487">VKWMPVFLLQEQCGIRVTIQQGVFENDLLENKVFLNRCQEWLQKQSLESRSPKALKMHIEEYDERKKGVYYDGHERPDVVAYRKEWLERMFRYKMYIKDFVGDMLEIVIEPELESDERELVQVTHNECYFYTNDGQLKIWTRKDEDILRPKHMGHFIIVLTFMCQCHGLLQLSEEQF</sequence>
<organism evidence="1 2">
    <name type="scientific">Dentiscutata erythropus</name>
    <dbReference type="NCBI Taxonomy" id="1348616"/>
    <lineage>
        <taxon>Eukaryota</taxon>
        <taxon>Fungi</taxon>
        <taxon>Fungi incertae sedis</taxon>
        <taxon>Mucoromycota</taxon>
        <taxon>Glomeromycotina</taxon>
        <taxon>Glomeromycetes</taxon>
        <taxon>Diversisporales</taxon>
        <taxon>Gigasporaceae</taxon>
        <taxon>Dentiscutata</taxon>
    </lineage>
</organism>
<dbReference type="EMBL" id="CAJVPY010009251">
    <property type="protein sequence ID" value="CAG8706429.1"/>
    <property type="molecule type" value="Genomic_DNA"/>
</dbReference>